<feature type="transmembrane region" description="Helical" evidence="11">
    <location>
        <begin position="6"/>
        <end position="30"/>
    </location>
</feature>
<evidence type="ECO:0000313" key="13">
    <source>
        <dbReference type="Proteomes" id="UP000614350"/>
    </source>
</evidence>
<dbReference type="GO" id="GO:0043495">
    <property type="term" value="F:protein-membrane adaptor activity"/>
    <property type="evidence" value="ECO:0007669"/>
    <property type="project" value="TreeGrafter"/>
</dbReference>
<comment type="caution">
    <text evidence="12">The sequence shown here is derived from an EMBL/GenBank/DDBJ whole genome shotgun (WGS) entry which is preliminary data.</text>
</comment>
<name>A0A834KKF8_VESVU</name>
<evidence type="ECO:0000256" key="1">
    <source>
        <dbReference type="ARBA" id="ARBA00004477"/>
    </source>
</evidence>
<sequence length="167" mass="19925">MNLLLISTLICILEYIVPIVITYFTTHLYVRKKQEVELRKNLAILRQEMASISMVDEFSKYAKLQRKYNKLENTLKDIENGRLSNRRKARLLTTYGFRFINGILIMIFLYIYNNEPVIKLPKDILWPINYFLRWPTNHEDSISLIMWFIIARIAISKCTQIHITSNH</sequence>
<dbReference type="InterPro" id="IPR028945">
    <property type="entry name" value="Get1"/>
</dbReference>
<dbReference type="Pfam" id="PF04420">
    <property type="entry name" value="CHD5"/>
    <property type="match status" value="1"/>
</dbReference>
<dbReference type="Proteomes" id="UP000614350">
    <property type="component" value="Unassembled WGS sequence"/>
</dbReference>
<dbReference type="AlphaFoldDB" id="A0A834KKF8"/>
<comment type="subcellular location">
    <subcellularLocation>
        <location evidence="1">Endoplasmic reticulum membrane</location>
        <topology evidence="1">Multi-pass membrane protein</topology>
    </subcellularLocation>
</comment>
<reference evidence="12" key="1">
    <citation type="journal article" date="2020" name="G3 (Bethesda)">
        <title>High-Quality Assemblies for Three Invasive Social Wasps from the &lt;i&gt;Vespula&lt;/i&gt; Genus.</title>
        <authorList>
            <person name="Harrop T.W.R."/>
            <person name="Guhlin J."/>
            <person name="McLaughlin G.M."/>
            <person name="Permina E."/>
            <person name="Stockwell P."/>
            <person name="Gilligan J."/>
            <person name="Le Lec M.F."/>
            <person name="Gruber M.A.M."/>
            <person name="Quinn O."/>
            <person name="Lovegrove M."/>
            <person name="Duncan E.J."/>
            <person name="Remnant E.J."/>
            <person name="Van Eeckhoven J."/>
            <person name="Graham B."/>
            <person name="Knapp R.A."/>
            <person name="Langford K.W."/>
            <person name="Kronenberg Z."/>
            <person name="Press M.O."/>
            <person name="Eacker S.M."/>
            <person name="Wilson-Rankin E.E."/>
            <person name="Purcell J."/>
            <person name="Lester P.J."/>
            <person name="Dearden P.K."/>
        </authorList>
    </citation>
    <scope>NUCLEOTIDE SEQUENCE</scope>
    <source>
        <strain evidence="12">Marl-1</strain>
    </source>
</reference>
<protein>
    <recommendedName>
        <fullName evidence="3">Guided entry of tail-anchored proteins factor 1</fullName>
    </recommendedName>
    <alternativeName>
        <fullName evidence="8">Tail-anchored protein insertion receptor WRB</fullName>
    </alternativeName>
    <alternativeName>
        <fullName evidence="9">Tryptophan-rich basic protein</fullName>
    </alternativeName>
</protein>
<dbReference type="GO" id="GO:0043529">
    <property type="term" value="C:GET complex"/>
    <property type="evidence" value="ECO:0007669"/>
    <property type="project" value="TreeGrafter"/>
</dbReference>
<feature type="coiled-coil region" evidence="10">
    <location>
        <begin position="54"/>
        <end position="81"/>
    </location>
</feature>
<dbReference type="EMBL" id="JACSEA010000002">
    <property type="protein sequence ID" value="KAF7407516.1"/>
    <property type="molecule type" value="Genomic_DNA"/>
</dbReference>
<gene>
    <name evidence="12" type="ORF">HZH66_002053</name>
</gene>
<evidence type="ECO:0000256" key="10">
    <source>
        <dbReference type="SAM" id="Coils"/>
    </source>
</evidence>
<dbReference type="GO" id="GO:0071816">
    <property type="term" value="P:tail-anchored membrane protein insertion into ER membrane"/>
    <property type="evidence" value="ECO:0007669"/>
    <property type="project" value="InterPro"/>
</dbReference>
<accession>A0A834KKF8</accession>
<organism evidence="12 13">
    <name type="scientific">Vespula vulgaris</name>
    <name type="common">Yellow jacket</name>
    <name type="synonym">Wasp</name>
    <dbReference type="NCBI Taxonomy" id="7454"/>
    <lineage>
        <taxon>Eukaryota</taxon>
        <taxon>Metazoa</taxon>
        <taxon>Ecdysozoa</taxon>
        <taxon>Arthropoda</taxon>
        <taxon>Hexapoda</taxon>
        <taxon>Insecta</taxon>
        <taxon>Pterygota</taxon>
        <taxon>Neoptera</taxon>
        <taxon>Endopterygota</taxon>
        <taxon>Hymenoptera</taxon>
        <taxon>Apocrita</taxon>
        <taxon>Aculeata</taxon>
        <taxon>Vespoidea</taxon>
        <taxon>Vespidae</taxon>
        <taxon>Vespinae</taxon>
        <taxon>Vespula</taxon>
    </lineage>
</organism>
<keyword evidence="4 11" id="KW-0812">Transmembrane</keyword>
<keyword evidence="7 11" id="KW-0472">Membrane</keyword>
<evidence type="ECO:0000256" key="9">
    <source>
        <dbReference type="ARBA" id="ARBA00033006"/>
    </source>
</evidence>
<proteinExistence type="inferred from homology"/>
<evidence type="ECO:0000256" key="7">
    <source>
        <dbReference type="ARBA" id="ARBA00023136"/>
    </source>
</evidence>
<keyword evidence="6 11" id="KW-1133">Transmembrane helix</keyword>
<evidence type="ECO:0000256" key="8">
    <source>
        <dbReference type="ARBA" id="ARBA00032437"/>
    </source>
</evidence>
<dbReference type="Gene3D" id="1.10.287.660">
    <property type="entry name" value="Helix hairpin bin"/>
    <property type="match status" value="1"/>
</dbReference>
<evidence type="ECO:0000313" key="12">
    <source>
        <dbReference type="EMBL" id="KAF7407516.1"/>
    </source>
</evidence>
<feature type="transmembrane region" description="Helical" evidence="11">
    <location>
        <begin position="92"/>
        <end position="112"/>
    </location>
</feature>
<dbReference type="PANTHER" id="PTHR42650:SF1">
    <property type="entry name" value="GUIDED ENTRY OF TAIL-ANCHORED PROTEINS FACTOR 1"/>
    <property type="match status" value="1"/>
</dbReference>
<dbReference type="GO" id="GO:0005789">
    <property type="term" value="C:endoplasmic reticulum membrane"/>
    <property type="evidence" value="ECO:0007669"/>
    <property type="project" value="UniProtKB-SubCell"/>
</dbReference>
<evidence type="ECO:0000256" key="11">
    <source>
        <dbReference type="SAM" id="Phobius"/>
    </source>
</evidence>
<evidence type="ECO:0000256" key="5">
    <source>
        <dbReference type="ARBA" id="ARBA00022824"/>
    </source>
</evidence>
<keyword evidence="10" id="KW-0175">Coiled coil</keyword>
<dbReference type="InterPro" id="IPR029012">
    <property type="entry name" value="Helix_hairpin_bin_sf"/>
</dbReference>
<evidence type="ECO:0000256" key="3">
    <source>
        <dbReference type="ARBA" id="ARBA00017951"/>
    </source>
</evidence>
<evidence type="ECO:0000256" key="6">
    <source>
        <dbReference type="ARBA" id="ARBA00022989"/>
    </source>
</evidence>
<keyword evidence="5" id="KW-0256">Endoplasmic reticulum</keyword>
<comment type="similarity">
    <text evidence="2">Belongs to the WRB/GET1 family.</text>
</comment>
<evidence type="ECO:0000256" key="4">
    <source>
        <dbReference type="ARBA" id="ARBA00022692"/>
    </source>
</evidence>
<dbReference type="PANTHER" id="PTHR42650">
    <property type="entry name" value="TAIL-ANCHORED PROTEIN INSERTION RECEPTOR WRB"/>
    <property type="match status" value="1"/>
</dbReference>
<evidence type="ECO:0000256" key="2">
    <source>
        <dbReference type="ARBA" id="ARBA00010799"/>
    </source>
</evidence>
<keyword evidence="13" id="KW-1185">Reference proteome</keyword>